<dbReference type="Pfam" id="PF13784">
    <property type="entry name" value="Fic_N"/>
    <property type="match status" value="1"/>
</dbReference>
<dbReference type="Gene3D" id="1.10.3290.10">
    <property type="entry name" value="Fido-like domain"/>
    <property type="match status" value="1"/>
</dbReference>
<dbReference type="InterPro" id="IPR040198">
    <property type="entry name" value="Fido_containing"/>
</dbReference>
<dbReference type="GO" id="GO:0016779">
    <property type="term" value="F:nucleotidyltransferase activity"/>
    <property type="evidence" value="ECO:0007669"/>
    <property type="project" value="UniProtKB-KW"/>
</dbReference>
<feature type="binding site" evidence="1">
    <location>
        <position position="87"/>
    </location>
    <ligand>
        <name>ATP</name>
        <dbReference type="ChEBI" id="CHEBI:30616"/>
    </ligand>
</feature>
<dbReference type="EC" id="2.7.7.-" evidence="5"/>
<feature type="binding site" evidence="3">
    <location>
        <begin position="225"/>
        <end position="232"/>
    </location>
    <ligand>
        <name>ATP</name>
        <dbReference type="ChEBI" id="CHEBI:30616"/>
    </ligand>
</feature>
<reference evidence="5 6" key="1">
    <citation type="submission" date="2019-02" db="EMBL/GenBank/DDBJ databases">
        <title>Deep-cultivation of Planctomycetes and their phenomic and genomic characterization uncovers novel biology.</title>
        <authorList>
            <person name="Wiegand S."/>
            <person name="Jogler M."/>
            <person name="Boedeker C."/>
            <person name="Pinto D."/>
            <person name="Vollmers J."/>
            <person name="Rivas-Marin E."/>
            <person name="Kohn T."/>
            <person name="Peeters S.H."/>
            <person name="Heuer A."/>
            <person name="Rast P."/>
            <person name="Oberbeckmann S."/>
            <person name="Bunk B."/>
            <person name="Jeske O."/>
            <person name="Meyerdierks A."/>
            <person name="Storesund J.E."/>
            <person name="Kallscheuer N."/>
            <person name="Luecker S."/>
            <person name="Lage O.M."/>
            <person name="Pohl T."/>
            <person name="Merkel B.J."/>
            <person name="Hornburger P."/>
            <person name="Mueller R.-W."/>
            <person name="Bruemmer F."/>
            <person name="Labrenz M."/>
            <person name="Spormann A.M."/>
            <person name="Op den Camp H."/>
            <person name="Overmann J."/>
            <person name="Amann R."/>
            <person name="Jetten M.S.M."/>
            <person name="Mascher T."/>
            <person name="Medema M.H."/>
            <person name="Devos D.P."/>
            <person name="Kaster A.-K."/>
            <person name="Ovreas L."/>
            <person name="Rohde M."/>
            <person name="Galperin M.Y."/>
            <person name="Jogler C."/>
        </authorList>
    </citation>
    <scope>NUCLEOTIDE SEQUENCE [LARGE SCALE GENOMIC DNA]</scope>
    <source>
        <strain evidence="5 6">HG15A2</strain>
    </source>
</reference>
<sequence>MDSKQTDRRAGRYLMQTVPSGEGYRAFMPEPLPPSPKLEIDDDLQVLLSQADRVLGRLDGSIETLPHPDLFVMMYVRKEAVLSSQIEGTQSSLQDVLAAEAEVLSPDRPKDVVEVVNYVAAMNHGLARLEALPVSVRLIREIHAELLANVRGSHLTPGEVRTSQNWIGPAGCTLSAAAFVPPPPHEIGPCLSNLEKFLHTDSKLPLLLKVGLVHAQFETIHPFLDGNGRVGRLLITFLLCEREVLQKPVLYLSYYFKKHRQEYYDCLQSVRDNGTWEEWLKFFLRGVIEVSKQASETARRILSLREAHRQIITENFSRSAANGHRLLDHLYTQPIITVKNAQDATGASYKPANDLVNRMTELGILYEITGHARNRKFKYEDYVSLFDDG</sequence>
<evidence type="ECO:0000313" key="5">
    <source>
        <dbReference type="EMBL" id="QDT01035.1"/>
    </source>
</evidence>
<keyword evidence="6" id="KW-1185">Reference proteome</keyword>
<dbReference type="EMBL" id="CP036263">
    <property type="protein sequence ID" value="QDT01035.1"/>
    <property type="molecule type" value="Genomic_DNA"/>
</dbReference>
<proteinExistence type="predicted"/>
<name>A0A517N1M9_9BACT</name>
<keyword evidence="5" id="KW-0548">Nucleotidyltransferase</keyword>
<dbReference type="Pfam" id="PF02661">
    <property type="entry name" value="Fic"/>
    <property type="match status" value="1"/>
</dbReference>
<dbReference type="PANTHER" id="PTHR13504">
    <property type="entry name" value="FIDO DOMAIN-CONTAINING PROTEIN DDB_G0283145"/>
    <property type="match status" value="1"/>
</dbReference>
<evidence type="ECO:0000313" key="6">
    <source>
        <dbReference type="Proteomes" id="UP000319852"/>
    </source>
</evidence>
<dbReference type="KEGG" id="amob:HG15A2_43770"/>
<evidence type="ECO:0000256" key="1">
    <source>
        <dbReference type="PIRSR" id="PIRSR038925-1"/>
    </source>
</evidence>
<dbReference type="PIRSF" id="PIRSF038925">
    <property type="entry name" value="AMP-prot_trans"/>
    <property type="match status" value="1"/>
</dbReference>
<feature type="domain" description="Fido" evidence="4">
    <location>
        <begin position="134"/>
        <end position="285"/>
    </location>
</feature>
<feature type="binding site" evidence="1">
    <location>
        <begin position="226"/>
        <end position="232"/>
    </location>
    <ligand>
        <name>ATP</name>
        <dbReference type="ChEBI" id="CHEBI:30616"/>
    </ligand>
</feature>
<evidence type="ECO:0000259" key="4">
    <source>
        <dbReference type="PROSITE" id="PS51459"/>
    </source>
</evidence>
<dbReference type="RefSeq" id="WP_145062936.1">
    <property type="nucleotide sequence ID" value="NZ_CP036263.1"/>
</dbReference>
<keyword evidence="1" id="KW-0547">Nucleotide-binding</keyword>
<keyword evidence="1" id="KW-0067">ATP-binding</keyword>
<dbReference type="InterPro" id="IPR036597">
    <property type="entry name" value="Fido-like_dom_sf"/>
</dbReference>
<organism evidence="5 6">
    <name type="scientific">Adhaeretor mobilis</name>
    <dbReference type="NCBI Taxonomy" id="1930276"/>
    <lineage>
        <taxon>Bacteria</taxon>
        <taxon>Pseudomonadati</taxon>
        <taxon>Planctomycetota</taxon>
        <taxon>Planctomycetia</taxon>
        <taxon>Pirellulales</taxon>
        <taxon>Lacipirellulaceae</taxon>
        <taxon>Adhaeretor</taxon>
    </lineage>
</organism>
<feature type="binding site" evidence="3">
    <location>
        <begin position="263"/>
        <end position="264"/>
    </location>
    <ligand>
        <name>ATP</name>
        <dbReference type="ChEBI" id="CHEBI:30616"/>
    </ligand>
</feature>
<dbReference type="InterPro" id="IPR026287">
    <property type="entry name" value="SoFic-like"/>
</dbReference>
<dbReference type="GO" id="GO:0005524">
    <property type="term" value="F:ATP binding"/>
    <property type="evidence" value="ECO:0007669"/>
    <property type="project" value="UniProtKB-KW"/>
</dbReference>
<gene>
    <name evidence="5" type="ORF">HG15A2_43770</name>
</gene>
<feature type="active site" evidence="2">
    <location>
        <position position="221"/>
    </location>
</feature>
<dbReference type="AlphaFoldDB" id="A0A517N1M9"/>
<evidence type="ECO:0000256" key="3">
    <source>
        <dbReference type="PIRSR" id="PIRSR640198-2"/>
    </source>
</evidence>
<dbReference type="PROSITE" id="PS51459">
    <property type="entry name" value="FIDO"/>
    <property type="match status" value="1"/>
</dbReference>
<dbReference type="OrthoDB" id="9813719at2"/>
<dbReference type="Proteomes" id="UP000319852">
    <property type="component" value="Chromosome"/>
</dbReference>
<dbReference type="SUPFAM" id="SSF140931">
    <property type="entry name" value="Fic-like"/>
    <property type="match status" value="1"/>
</dbReference>
<evidence type="ECO:0000256" key="2">
    <source>
        <dbReference type="PIRSR" id="PIRSR640198-1"/>
    </source>
</evidence>
<dbReference type="PANTHER" id="PTHR13504:SF38">
    <property type="entry name" value="FIDO DOMAIN-CONTAINING PROTEIN"/>
    <property type="match status" value="1"/>
</dbReference>
<dbReference type="InterPro" id="IPR003812">
    <property type="entry name" value="Fido"/>
</dbReference>
<protein>
    <submittedName>
        <fullName evidence="5">Adenosine monophosphate-protein transferase SoFic</fullName>
        <ecNumber evidence="5">2.7.7.-</ecNumber>
    </submittedName>
</protein>
<feature type="binding site" evidence="1">
    <location>
        <position position="263"/>
    </location>
    <ligand>
        <name>ATP</name>
        <dbReference type="ChEBI" id="CHEBI:30616"/>
    </ligand>
</feature>
<dbReference type="InterPro" id="IPR025758">
    <property type="entry name" value="Fic/DOC_N"/>
</dbReference>
<keyword evidence="5" id="KW-0808">Transferase</keyword>
<feature type="binding site" evidence="1">
    <location>
        <position position="221"/>
    </location>
    <ligand>
        <name>ATP</name>
        <dbReference type="ChEBI" id="CHEBI:30616"/>
    </ligand>
</feature>
<accession>A0A517N1M9</accession>